<gene>
    <name evidence="1" type="ORF">ITX44_19320</name>
</gene>
<protein>
    <submittedName>
        <fullName evidence="1">Uncharacterized protein</fullName>
    </submittedName>
</protein>
<evidence type="ECO:0000313" key="1">
    <source>
        <dbReference type="EMBL" id="MBM9506667.1"/>
    </source>
</evidence>
<sequence>MEVDDVLFEGRDPALQPVDVGWCPEFGFGPDLYDLDNALSDYVLQYPGNPLGTLVEFLDPTVPFEGRGVCGDDPAIIGVRMAARASEAGSVLDFLRPSAESFLPNKKGTNIYGQILDDYLSTFAYP</sequence>
<organism evidence="1 2">
    <name type="scientific">Actinacidiphila acididurans</name>
    <dbReference type="NCBI Taxonomy" id="2784346"/>
    <lineage>
        <taxon>Bacteria</taxon>
        <taxon>Bacillati</taxon>
        <taxon>Actinomycetota</taxon>
        <taxon>Actinomycetes</taxon>
        <taxon>Kitasatosporales</taxon>
        <taxon>Streptomycetaceae</taxon>
        <taxon>Actinacidiphila</taxon>
    </lineage>
</organism>
<dbReference type="RefSeq" id="WP_205358516.1">
    <property type="nucleotide sequence ID" value="NZ_JADKYB010000009.1"/>
</dbReference>
<dbReference type="EMBL" id="JADKYB010000009">
    <property type="protein sequence ID" value="MBM9506667.1"/>
    <property type="molecule type" value="Genomic_DNA"/>
</dbReference>
<accession>A0ABS2TUA5</accession>
<reference evidence="1 2" key="1">
    <citation type="submission" date="2021-01" db="EMBL/GenBank/DDBJ databases">
        <title>Streptomyces acididurans sp. nov., isolated from a peat swamp forest soil.</title>
        <authorList>
            <person name="Chantavorakit T."/>
            <person name="Duangmal K."/>
        </authorList>
    </citation>
    <scope>NUCLEOTIDE SEQUENCE [LARGE SCALE GENOMIC DNA]</scope>
    <source>
        <strain evidence="1 2">KK5PA1</strain>
    </source>
</reference>
<name>A0ABS2TUA5_9ACTN</name>
<dbReference type="Proteomes" id="UP000749040">
    <property type="component" value="Unassembled WGS sequence"/>
</dbReference>
<comment type="caution">
    <text evidence="1">The sequence shown here is derived from an EMBL/GenBank/DDBJ whole genome shotgun (WGS) entry which is preliminary data.</text>
</comment>
<evidence type="ECO:0000313" key="2">
    <source>
        <dbReference type="Proteomes" id="UP000749040"/>
    </source>
</evidence>
<keyword evidence="2" id="KW-1185">Reference proteome</keyword>
<proteinExistence type="predicted"/>